<evidence type="ECO:0000313" key="7">
    <source>
        <dbReference type="Proteomes" id="UP000473885"/>
    </source>
</evidence>
<reference evidence="6 7" key="1">
    <citation type="submission" date="2019-04" db="EMBL/GenBank/DDBJ databases">
        <title>Genome sequencing of Clostridium botulinum Groups I-IV and Clostridium butyricum.</title>
        <authorList>
            <person name="Brunt J."/>
            <person name="Van Vliet A.H.M."/>
            <person name="Stringer S.C."/>
            <person name="Carter A.T."/>
            <person name="Peck M.W."/>
        </authorList>
    </citation>
    <scope>NUCLEOTIDE SEQUENCE [LARGE SCALE GENOMIC DNA]</scope>
    <source>
        <strain evidence="6 7">IFR 18/094</strain>
    </source>
</reference>
<dbReference type="GO" id="GO:0000976">
    <property type="term" value="F:transcription cis-regulatory region binding"/>
    <property type="evidence" value="ECO:0007669"/>
    <property type="project" value="TreeGrafter"/>
</dbReference>
<evidence type="ECO:0000256" key="4">
    <source>
        <dbReference type="ARBA" id="ARBA00023163"/>
    </source>
</evidence>
<proteinExistence type="inferred from homology"/>
<comment type="similarity">
    <text evidence="1">Belongs to the LysR transcriptional regulatory family.</text>
</comment>
<gene>
    <name evidence="6" type="ORF">FDF74_03040</name>
</gene>
<dbReference type="EMBL" id="SXDP01000002">
    <property type="protein sequence ID" value="NEZ46185.1"/>
    <property type="molecule type" value="Genomic_DNA"/>
</dbReference>
<keyword evidence="7" id="KW-1185">Reference proteome</keyword>
<dbReference type="PANTHER" id="PTHR30126:SF39">
    <property type="entry name" value="HTH-TYPE TRANSCRIPTIONAL REGULATOR CYSL"/>
    <property type="match status" value="1"/>
</dbReference>
<dbReference type="PROSITE" id="PS50931">
    <property type="entry name" value="HTH_LYSR"/>
    <property type="match status" value="1"/>
</dbReference>
<dbReference type="GO" id="GO:0003700">
    <property type="term" value="F:DNA-binding transcription factor activity"/>
    <property type="evidence" value="ECO:0007669"/>
    <property type="project" value="InterPro"/>
</dbReference>
<evidence type="ECO:0000256" key="1">
    <source>
        <dbReference type="ARBA" id="ARBA00009437"/>
    </source>
</evidence>
<dbReference type="Gene3D" id="1.10.10.10">
    <property type="entry name" value="Winged helix-like DNA-binding domain superfamily/Winged helix DNA-binding domain"/>
    <property type="match status" value="1"/>
</dbReference>
<organism evidence="6 7">
    <name type="scientific">Clostridium niameyense</name>
    <dbReference type="NCBI Taxonomy" id="1622073"/>
    <lineage>
        <taxon>Bacteria</taxon>
        <taxon>Bacillati</taxon>
        <taxon>Bacillota</taxon>
        <taxon>Clostridia</taxon>
        <taxon>Eubacteriales</taxon>
        <taxon>Clostridiaceae</taxon>
        <taxon>Clostridium</taxon>
    </lineage>
</organism>
<dbReference type="SUPFAM" id="SSF53850">
    <property type="entry name" value="Periplasmic binding protein-like II"/>
    <property type="match status" value="1"/>
</dbReference>
<dbReference type="Pfam" id="PF00126">
    <property type="entry name" value="HTH_1"/>
    <property type="match status" value="1"/>
</dbReference>
<comment type="caution">
    <text evidence="6">The sequence shown here is derived from an EMBL/GenBank/DDBJ whole genome shotgun (WGS) entry which is preliminary data.</text>
</comment>
<protein>
    <submittedName>
        <fullName evidence="6">LysR family transcriptional regulator</fullName>
    </submittedName>
</protein>
<feature type="domain" description="HTH lysR-type" evidence="5">
    <location>
        <begin position="1"/>
        <end position="59"/>
    </location>
</feature>
<evidence type="ECO:0000259" key="5">
    <source>
        <dbReference type="PROSITE" id="PS50931"/>
    </source>
</evidence>
<keyword evidence="3" id="KW-0238">DNA-binding</keyword>
<keyword evidence="2" id="KW-0805">Transcription regulation</keyword>
<evidence type="ECO:0000256" key="2">
    <source>
        <dbReference type="ARBA" id="ARBA00023015"/>
    </source>
</evidence>
<dbReference type="InterPro" id="IPR005119">
    <property type="entry name" value="LysR_subst-bd"/>
</dbReference>
<dbReference type="Proteomes" id="UP000473885">
    <property type="component" value="Unassembled WGS sequence"/>
</dbReference>
<dbReference type="InterPro" id="IPR036388">
    <property type="entry name" value="WH-like_DNA-bd_sf"/>
</dbReference>
<dbReference type="InterPro" id="IPR000847">
    <property type="entry name" value="LysR_HTH_N"/>
</dbReference>
<evidence type="ECO:0000313" key="6">
    <source>
        <dbReference type="EMBL" id="NEZ46185.1"/>
    </source>
</evidence>
<name>A0A6M0R7L2_9CLOT</name>
<dbReference type="InterPro" id="IPR036390">
    <property type="entry name" value="WH_DNA-bd_sf"/>
</dbReference>
<dbReference type="Pfam" id="PF03466">
    <property type="entry name" value="LysR_substrate"/>
    <property type="match status" value="1"/>
</dbReference>
<evidence type="ECO:0000256" key="3">
    <source>
        <dbReference type="ARBA" id="ARBA00023125"/>
    </source>
</evidence>
<sequence length="294" mass="33745">MLEELKTFIAVVEYENFTKAGNSINLSQPSVSLHIKHLEEYFNTILIQRSVKQKNIIITKSGRLLYEKAKQIENILEETKNEILDYTNSIKGELNIGASFTIGEYVLPSFLGEFSKKYPNLKYAVTIENTTNICKKVEDFQLDLGLVEGIVTSNKFIHEDFYNDKLVLAVPYKDELCNKKFQIQNYQNKTWIARENGSGSREYLDIFLNSNNIVPGNLIVFGSNYAVKEGVKNNLGITLMSYYIAKKAEKNKEISIIKTNENYSRSFSYILPKTNIASKSIETFINNLKEYLIM</sequence>
<dbReference type="PRINTS" id="PR00039">
    <property type="entry name" value="HTHLYSR"/>
</dbReference>
<dbReference type="PANTHER" id="PTHR30126">
    <property type="entry name" value="HTH-TYPE TRANSCRIPTIONAL REGULATOR"/>
    <property type="match status" value="1"/>
</dbReference>
<dbReference type="Gene3D" id="3.40.190.10">
    <property type="entry name" value="Periplasmic binding protein-like II"/>
    <property type="match status" value="2"/>
</dbReference>
<dbReference type="AlphaFoldDB" id="A0A6M0R7L2"/>
<dbReference type="SUPFAM" id="SSF46785">
    <property type="entry name" value="Winged helix' DNA-binding domain"/>
    <property type="match status" value="1"/>
</dbReference>
<accession>A0A6M0R7L2</accession>
<keyword evidence="4" id="KW-0804">Transcription</keyword>
<dbReference type="RefSeq" id="WP_163248497.1">
    <property type="nucleotide sequence ID" value="NZ_SXDP01000002.1"/>
</dbReference>